<dbReference type="Proteomes" id="UP001642520">
    <property type="component" value="Unassembled WGS sequence"/>
</dbReference>
<keyword evidence="8" id="KW-1185">Reference proteome</keyword>
<keyword evidence="4" id="KW-0472">Membrane</keyword>
<evidence type="ECO:0000256" key="2">
    <source>
        <dbReference type="ARBA" id="ARBA00022516"/>
    </source>
</evidence>
<dbReference type="CDD" id="cd05236">
    <property type="entry name" value="FAR-N_SDR_e"/>
    <property type="match status" value="1"/>
</dbReference>
<keyword evidence="4" id="KW-0521">NADP</keyword>
<reference evidence="7 8" key="1">
    <citation type="submission" date="2024-08" db="EMBL/GenBank/DDBJ databases">
        <authorList>
            <person name="Will J Nash"/>
            <person name="Angela Man"/>
            <person name="Seanna McTaggart"/>
            <person name="Kendall Baker"/>
            <person name="Tom Barker"/>
            <person name="Leah Catchpole"/>
            <person name="Alex Durrant"/>
            <person name="Karim Gharbi"/>
            <person name="Naomi Irish"/>
            <person name="Gemy Kaithakottil"/>
            <person name="Debby Ku"/>
            <person name="Aaliyah Providence"/>
            <person name="Felix Shaw"/>
            <person name="David Swarbreck"/>
            <person name="Chris Watkins"/>
            <person name="Ann M. McCartney"/>
            <person name="Giulio Formenti"/>
            <person name="Alice Mouton"/>
            <person name="Noel Vella"/>
            <person name="Bjorn M von Reumont"/>
            <person name="Adriana Vella"/>
            <person name="Wilfried Haerty"/>
        </authorList>
    </citation>
    <scope>NUCLEOTIDE SEQUENCE [LARGE SCALE GENOMIC DNA]</scope>
</reference>
<dbReference type="PANTHER" id="PTHR11011:SF60">
    <property type="entry name" value="FATTY ACYL-COA REDUCTASE-RELATED"/>
    <property type="match status" value="1"/>
</dbReference>
<accession>A0ABP1P5H8</accession>
<evidence type="ECO:0000313" key="7">
    <source>
        <dbReference type="EMBL" id="CAL7948514.1"/>
    </source>
</evidence>
<dbReference type="PANTHER" id="PTHR11011">
    <property type="entry name" value="MALE STERILITY PROTEIN 2-RELATED"/>
    <property type="match status" value="1"/>
</dbReference>
<evidence type="ECO:0000259" key="6">
    <source>
        <dbReference type="Pfam" id="PF07993"/>
    </source>
</evidence>
<feature type="transmembrane region" description="Helical" evidence="4">
    <location>
        <begin position="491"/>
        <end position="516"/>
    </location>
</feature>
<feature type="transmembrane region" description="Helical" evidence="4">
    <location>
        <begin position="372"/>
        <end position="395"/>
    </location>
</feature>
<keyword evidence="3 4" id="KW-0443">Lipid metabolism</keyword>
<gene>
    <name evidence="7" type="ORF">XYLVIOL_LOCUS8917</name>
</gene>
<evidence type="ECO:0000259" key="5">
    <source>
        <dbReference type="Pfam" id="PF03015"/>
    </source>
</evidence>
<keyword evidence="4" id="KW-1133">Transmembrane helix</keyword>
<dbReference type="InterPro" id="IPR033640">
    <property type="entry name" value="FAR_C"/>
</dbReference>
<keyword evidence="2 4" id="KW-0444">Lipid biosynthesis</keyword>
<proteinExistence type="inferred from homology"/>
<dbReference type="EMBL" id="CAXAJV020001299">
    <property type="protein sequence ID" value="CAL7948514.1"/>
    <property type="molecule type" value="Genomic_DNA"/>
</dbReference>
<dbReference type="CDD" id="cd09071">
    <property type="entry name" value="FAR_C"/>
    <property type="match status" value="1"/>
</dbReference>
<evidence type="ECO:0000256" key="1">
    <source>
        <dbReference type="ARBA" id="ARBA00005928"/>
    </source>
</evidence>
<comment type="catalytic activity">
    <reaction evidence="4">
        <text>a long-chain fatty acyl-CoA + 2 NADPH + 2 H(+) = a long-chain primary fatty alcohol + 2 NADP(+) + CoA</text>
        <dbReference type="Rhea" id="RHEA:52716"/>
        <dbReference type="ChEBI" id="CHEBI:15378"/>
        <dbReference type="ChEBI" id="CHEBI:57287"/>
        <dbReference type="ChEBI" id="CHEBI:57783"/>
        <dbReference type="ChEBI" id="CHEBI:58349"/>
        <dbReference type="ChEBI" id="CHEBI:77396"/>
        <dbReference type="ChEBI" id="CHEBI:83139"/>
        <dbReference type="EC" id="1.2.1.84"/>
    </reaction>
</comment>
<dbReference type="InterPro" id="IPR036291">
    <property type="entry name" value="NAD(P)-bd_dom_sf"/>
</dbReference>
<comment type="function">
    <text evidence="4">Catalyzes the reduction of fatty acyl-CoA to fatty alcohols.</text>
</comment>
<dbReference type="Pfam" id="PF07993">
    <property type="entry name" value="NAD_binding_4"/>
    <property type="match status" value="1"/>
</dbReference>
<dbReference type="Pfam" id="PF03015">
    <property type="entry name" value="Sterile"/>
    <property type="match status" value="1"/>
</dbReference>
<dbReference type="EC" id="1.2.1.84" evidence="4"/>
<feature type="domain" description="Fatty acyl-CoA reductase C-terminal" evidence="5">
    <location>
        <begin position="382"/>
        <end position="458"/>
    </location>
</feature>
<dbReference type="Gene3D" id="3.40.50.720">
    <property type="entry name" value="NAD(P)-binding Rossmann-like Domain"/>
    <property type="match status" value="1"/>
</dbReference>
<dbReference type="InterPro" id="IPR026055">
    <property type="entry name" value="FAR"/>
</dbReference>
<organism evidence="7 8">
    <name type="scientific">Xylocopa violacea</name>
    <name type="common">Violet carpenter bee</name>
    <name type="synonym">Apis violacea</name>
    <dbReference type="NCBI Taxonomy" id="135666"/>
    <lineage>
        <taxon>Eukaryota</taxon>
        <taxon>Metazoa</taxon>
        <taxon>Ecdysozoa</taxon>
        <taxon>Arthropoda</taxon>
        <taxon>Hexapoda</taxon>
        <taxon>Insecta</taxon>
        <taxon>Pterygota</taxon>
        <taxon>Neoptera</taxon>
        <taxon>Endopterygota</taxon>
        <taxon>Hymenoptera</taxon>
        <taxon>Apocrita</taxon>
        <taxon>Aculeata</taxon>
        <taxon>Apoidea</taxon>
        <taxon>Anthophila</taxon>
        <taxon>Apidae</taxon>
        <taxon>Xylocopa</taxon>
        <taxon>Xylocopa</taxon>
    </lineage>
</organism>
<dbReference type="SUPFAM" id="SSF51735">
    <property type="entry name" value="NAD(P)-binding Rossmann-fold domains"/>
    <property type="match status" value="1"/>
</dbReference>
<keyword evidence="4" id="KW-0560">Oxidoreductase</keyword>
<evidence type="ECO:0000256" key="3">
    <source>
        <dbReference type="ARBA" id="ARBA00023098"/>
    </source>
</evidence>
<evidence type="ECO:0000313" key="8">
    <source>
        <dbReference type="Proteomes" id="UP001642520"/>
    </source>
</evidence>
<keyword evidence="4" id="KW-0812">Transmembrane</keyword>
<comment type="caution">
    <text evidence="7">The sequence shown here is derived from an EMBL/GenBank/DDBJ whole genome shotgun (WGS) entry which is preliminary data.</text>
</comment>
<comment type="similarity">
    <text evidence="1 4">Belongs to the fatty acyl-CoA reductase family.</text>
</comment>
<feature type="domain" description="Thioester reductase (TE)" evidence="6">
    <location>
        <begin position="35"/>
        <end position="309"/>
    </location>
</feature>
<protein>
    <recommendedName>
        <fullName evidence="4">Fatty acyl-CoA reductase</fullName>
        <ecNumber evidence="4">1.2.1.84</ecNumber>
    </recommendedName>
</protein>
<sequence>MNVVQKNLNLAGTSNSGTNDDSQIRKFYAGKVILLTGFTGYLGTIILEKLLRTCVEVKRIYVMIREKKGVTVEERLSKYFSNTIFDNLRKVNPKCLEKVVPIHGDLIKSDLGLSPQDRKSIIENVNIIIHNASLVYFEAKVSLLLRINVIGTQKMLELALECPHLEVFMYVSTAYSHHYNHLIEEKFYPPPVDFKVVEDMIQADEENEAGLSKQVVNEIVGKWTNLYAFSKAMTEEVVRRFSKRTSLPCVVYRPSIIVPSHKEPTPQWIGNQNGPLKIMLSISLGIVHVVQARSTCRLDTVPVDMAANSLLAVIQDYVVHRKSNEPEVYHYTSSDWNPVNLKMIYEGYSAVAEKYPSEKLVWYPFTFFVNNFYLFAVLHTLFHVIPAVLVDLYLIMKRKSPMGTKLLLAIGKNHDVLQRFMNGDWTIKADKVKRLQRRMNAADSEQFPIDLSIIKWHDEIGEGLRISCRELLKDPAETLPAARRKYQRLKILHYTIYSIVVILFLYYLCGLAGNIFSTSV</sequence>
<evidence type="ECO:0000256" key="4">
    <source>
        <dbReference type="RuleBase" id="RU363097"/>
    </source>
</evidence>
<dbReference type="InterPro" id="IPR013120">
    <property type="entry name" value="FAR_NAD-bd"/>
</dbReference>
<name>A0ABP1P5H8_XYLVO</name>